<evidence type="ECO:0000256" key="1">
    <source>
        <dbReference type="ARBA" id="ARBA00022679"/>
    </source>
</evidence>
<dbReference type="AlphaFoldDB" id="A0A815VXB3"/>
<feature type="transmembrane region" description="Helical" evidence="2">
    <location>
        <begin position="9"/>
        <end position="27"/>
    </location>
</feature>
<keyword evidence="1" id="KW-0808">Transferase</keyword>
<dbReference type="PANTHER" id="PTHR32385:SF15">
    <property type="entry name" value="INOSITOL PHOSPHOCERAMIDE MANNOSYLTRANSFERASE 1"/>
    <property type="match status" value="1"/>
</dbReference>
<keyword evidence="2" id="KW-0472">Membrane</keyword>
<dbReference type="SUPFAM" id="SSF53448">
    <property type="entry name" value="Nucleotide-diphospho-sugar transferases"/>
    <property type="match status" value="1"/>
</dbReference>
<dbReference type="EMBL" id="CAJOBC010090904">
    <property type="protein sequence ID" value="CAF4395669.1"/>
    <property type="molecule type" value="Genomic_DNA"/>
</dbReference>
<name>A0A815VXB3_9BILA</name>
<keyword evidence="2" id="KW-1133">Transmembrane helix</keyword>
<evidence type="ECO:0008006" key="6">
    <source>
        <dbReference type="Google" id="ProtNLM"/>
    </source>
</evidence>
<dbReference type="PANTHER" id="PTHR32385">
    <property type="entry name" value="MANNOSYL PHOSPHORYLINOSITOL CERAMIDE SYNTHASE"/>
    <property type="match status" value="1"/>
</dbReference>
<dbReference type="InterPro" id="IPR051706">
    <property type="entry name" value="Glycosyltransferase_domain"/>
</dbReference>
<dbReference type="GO" id="GO:0016020">
    <property type="term" value="C:membrane"/>
    <property type="evidence" value="ECO:0007669"/>
    <property type="project" value="GOC"/>
</dbReference>
<feature type="transmembrane region" description="Helical" evidence="2">
    <location>
        <begin position="269"/>
        <end position="288"/>
    </location>
</feature>
<evidence type="ECO:0000313" key="5">
    <source>
        <dbReference type="Proteomes" id="UP000663829"/>
    </source>
</evidence>
<dbReference type="EMBL" id="CAJNOQ010025300">
    <property type="protein sequence ID" value="CAF1535879.1"/>
    <property type="molecule type" value="Genomic_DNA"/>
</dbReference>
<keyword evidence="5" id="KW-1185">Reference proteome</keyword>
<comment type="caution">
    <text evidence="3">The sequence shown here is derived from an EMBL/GenBank/DDBJ whole genome shotgun (WGS) entry which is preliminary data.</text>
</comment>
<evidence type="ECO:0000313" key="4">
    <source>
        <dbReference type="EMBL" id="CAF4395669.1"/>
    </source>
</evidence>
<sequence>MDKISNKRICLYTCGIIITPLVIWQLFLTIRSLYELYAGVPIVFSIQKYPNTTRRIYPIPPVCHQMWKTNDLSTYPIAPSHETWKKMYPTWTVKLWTDKDISKLVYENYPSLWATYTSYSYQIQRADLARLIILHSEGGIYVDLDVFPNRLSLDALRKNDFVIPVSSTELSLINHFIMSERQSPILNYMLENVSKYNSYIIIPYLNVFWTGSIFLTKMIRDYISLKKDTNGLAILSSKQVKYYIKHFPGRSWHSLDGYILNKIESNRKFSGVVTLLIMLCMLYVYKIIKRHR</sequence>
<dbReference type="Proteomes" id="UP000663829">
    <property type="component" value="Unassembled WGS sequence"/>
</dbReference>
<organism evidence="3 5">
    <name type="scientific">Didymodactylos carnosus</name>
    <dbReference type="NCBI Taxonomy" id="1234261"/>
    <lineage>
        <taxon>Eukaryota</taxon>
        <taxon>Metazoa</taxon>
        <taxon>Spiralia</taxon>
        <taxon>Gnathifera</taxon>
        <taxon>Rotifera</taxon>
        <taxon>Eurotatoria</taxon>
        <taxon>Bdelloidea</taxon>
        <taxon>Philodinida</taxon>
        <taxon>Philodinidae</taxon>
        <taxon>Didymodactylos</taxon>
    </lineage>
</organism>
<reference evidence="3" key="1">
    <citation type="submission" date="2021-02" db="EMBL/GenBank/DDBJ databases">
        <authorList>
            <person name="Nowell W R."/>
        </authorList>
    </citation>
    <scope>NUCLEOTIDE SEQUENCE</scope>
</reference>
<dbReference type="Pfam" id="PF04488">
    <property type="entry name" value="Gly_transf_sug"/>
    <property type="match status" value="1"/>
</dbReference>
<dbReference type="Gene3D" id="3.90.550.20">
    <property type="match status" value="1"/>
</dbReference>
<dbReference type="GO" id="GO:0000030">
    <property type="term" value="F:mannosyltransferase activity"/>
    <property type="evidence" value="ECO:0007669"/>
    <property type="project" value="TreeGrafter"/>
</dbReference>
<evidence type="ECO:0000313" key="3">
    <source>
        <dbReference type="EMBL" id="CAF1535879.1"/>
    </source>
</evidence>
<accession>A0A815VXB3</accession>
<evidence type="ECO:0000256" key="2">
    <source>
        <dbReference type="SAM" id="Phobius"/>
    </source>
</evidence>
<dbReference type="Proteomes" id="UP000681722">
    <property type="component" value="Unassembled WGS sequence"/>
</dbReference>
<dbReference type="InterPro" id="IPR029044">
    <property type="entry name" value="Nucleotide-diphossugar_trans"/>
</dbReference>
<proteinExistence type="predicted"/>
<keyword evidence="2" id="KW-0812">Transmembrane</keyword>
<protein>
    <recommendedName>
        <fullName evidence="6">Glycosyltransferase</fullName>
    </recommendedName>
</protein>
<dbReference type="GO" id="GO:0051999">
    <property type="term" value="P:mannosyl-inositol phosphorylceramide biosynthetic process"/>
    <property type="evidence" value="ECO:0007669"/>
    <property type="project" value="TreeGrafter"/>
</dbReference>
<gene>
    <name evidence="3" type="ORF">GPM918_LOCUS38332</name>
    <name evidence="4" type="ORF">SRO942_LOCUS39148</name>
</gene>
<dbReference type="InterPro" id="IPR007577">
    <property type="entry name" value="GlycoTrfase_DXD_sugar-bd_CS"/>
</dbReference>
<dbReference type="OrthoDB" id="9978933at2759"/>